<gene>
    <name evidence="1" type="ORF">C7H19_12135</name>
</gene>
<proteinExistence type="predicted"/>
<reference evidence="1 2" key="2">
    <citation type="submission" date="2018-03" db="EMBL/GenBank/DDBJ databases">
        <authorList>
            <person name="Keele B.F."/>
        </authorList>
    </citation>
    <scope>NUCLEOTIDE SEQUENCE [LARGE SCALE GENOMIC DNA]</scope>
    <source>
        <strain evidence="1 2">CCALA 016</strain>
    </source>
</reference>
<dbReference type="OrthoDB" id="515414at2"/>
<reference evidence="1 2" key="1">
    <citation type="submission" date="2018-03" db="EMBL/GenBank/DDBJ databases">
        <title>The ancient ancestry and fast evolution of plastids.</title>
        <authorList>
            <person name="Moore K.R."/>
            <person name="Magnabosco C."/>
            <person name="Momper L."/>
            <person name="Gold D.A."/>
            <person name="Bosak T."/>
            <person name="Fournier G.P."/>
        </authorList>
    </citation>
    <scope>NUCLEOTIDE SEQUENCE [LARGE SCALE GENOMIC DNA]</scope>
    <source>
        <strain evidence="1 2">CCALA 016</strain>
    </source>
</reference>
<protein>
    <submittedName>
        <fullName evidence="1">Uncharacterized protein</fullName>
    </submittedName>
</protein>
<organism evidence="1 2">
    <name type="scientific">Aphanothece hegewaldii CCALA 016</name>
    <dbReference type="NCBI Taxonomy" id="2107694"/>
    <lineage>
        <taxon>Bacteria</taxon>
        <taxon>Bacillati</taxon>
        <taxon>Cyanobacteriota</taxon>
        <taxon>Cyanophyceae</taxon>
        <taxon>Oscillatoriophycideae</taxon>
        <taxon>Chroococcales</taxon>
        <taxon>Aphanothecaceae</taxon>
        <taxon>Aphanothece</taxon>
    </lineage>
</organism>
<accession>A0A2T1LXT7</accession>
<sequence length="80" mass="8882">MNYPIPNTADEINALRHRPVNGDAILAAIAGTIKIARSQGQSLDDLTAEVLAEDTILDQMQRRWLSQIVTQAWQNLPESL</sequence>
<comment type="caution">
    <text evidence="1">The sequence shown here is derived from an EMBL/GenBank/DDBJ whole genome shotgun (WGS) entry which is preliminary data.</text>
</comment>
<name>A0A2T1LXT7_9CHRO</name>
<dbReference type="AlphaFoldDB" id="A0A2T1LXT7"/>
<keyword evidence="2" id="KW-1185">Reference proteome</keyword>
<dbReference type="EMBL" id="PXOH01000011">
    <property type="protein sequence ID" value="PSF37190.1"/>
    <property type="molecule type" value="Genomic_DNA"/>
</dbReference>
<dbReference type="RefSeq" id="WP_106457154.1">
    <property type="nucleotide sequence ID" value="NZ_PXOH01000011.1"/>
</dbReference>
<evidence type="ECO:0000313" key="1">
    <source>
        <dbReference type="EMBL" id="PSF37190.1"/>
    </source>
</evidence>
<evidence type="ECO:0000313" key="2">
    <source>
        <dbReference type="Proteomes" id="UP000239001"/>
    </source>
</evidence>
<dbReference type="Proteomes" id="UP000239001">
    <property type="component" value="Unassembled WGS sequence"/>
</dbReference>